<dbReference type="InParanoid" id="W4JN05"/>
<dbReference type="eggNOG" id="KOG2533">
    <property type="taxonomic scope" value="Eukaryota"/>
</dbReference>
<organism evidence="9 10">
    <name type="scientific">Heterobasidion irregulare (strain TC 32-1)</name>
    <dbReference type="NCBI Taxonomy" id="747525"/>
    <lineage>
        <taxon>Eukaryota</taxon>
        <taxon>Fungi</taxon>
        <taxon>Dikarya</taxon>
        <taxon>Basidiomycota</taxon>
        <taxon>Agaricomycotina</taxon>
        <taxon>Agaricomycetes</taxon>
        <taxon>Russulales</taxon>
        <taxon>Bondarzewiaceae</taxon>
        <taxon>Heterobasidion</taxon>
        <taxon>Heterobasidion annosum species complex</taxon>
    </lineage>
</organism>
<dbReference type="Gene3D" id="1.20.1250.20">
    <property type="entry name" value="MFS general substrate transporter like domains"/>
    <property type="match status" value="2"/>
</dbReference>
<evidence type="ECO:0000256" key="3">
    <source>
        <dbReference type="ARBA" id="ARBA00022692"/>
    </source>
</evidence>
<evidence type="ECO:0000256" key="1">
    <source>
        <dbReference type="ARBA" id="ARBA00004141"/>
    </source>
</evidence>
<evidence type="ECO:0000313" key="10">
    <source>
        <dbReference type="Proteomes" id="UP000030671"/>
    </source>
</evidence>
<evidence type="ECO:0000256" key="6">
    <source>
        <dbReference type="SAM" id="MobiDB-lite"/>
    </source>
</evidence>
<feature type="transmembrane region" description="Helical" evidence="7">
    <location>
        <begin position="123"/>
        <end position="142"/>
    </location>
</feature>
<sequence length="463" mass="50765">MALDDVQPFDNAENGASFGPREQKASRTLRKDDDNDALSGIQRNYTEKKLLRRLDMRLMPAMVVIFLMNTIDRTGITAARLKGLEQDLGLTDIQYNIVLAVLYASYCPAQVPSNMFTRSFRPSIYIGMCVIAWGLTSTLTGVTHNFSGILACRVFIGLPEAAFYPGATYLLSRWYTRKELCLRAAILACGILLSSAFGSLMAAGVLSGMEGCLGIRAWRWFVLSHPNSRWGRSIHLSYDHQAPNNTRWLSPAERRLAQVRLSEDAGEADEDSADDSAWSGLVSAISDPKVPIMAVMACSQLLGLSFINFFPTLTSTLGFNPIISLLLAAPPWIFATIVCCVNAWHADRTGERFFHIAGWWWGVIIAYIIALNTMSIGGRYVALFIMAAGNSGYALTLVWVSNAIPRPPAKRSAAISIVSSIGNVGNLYVLFSENSASFSQKKIGSGRLHGRQNGALSTIRRCL</sequence>
<dbReference type="RefSeq" id="XP_009553069.1">
    <property type="nucleotide sequence ID" value="XM_009554774.1"/>
</dbReference>
<feature type="compositionally biased region" description="Basic and acidic residues" evidence="6">
    <location>
        <begin position="21"/>
        <end position="33"/>
    </location>
</feature>
<evidence type="ECO:0000259" key="8">
    <source>
        <dbReference type="PROSITE" id="PS50850"/>
    </source>
</evidence>
<dbReference type="HOGENOM" id="CLU_001265_0_6_1"/>
<reference evidence="9 10" key="1">
    <citation type="journal article" date="2012" name="New Phytol.">
        <title>Insight into trade-off between wood decay and parasitism from the genome of a fungal forest pathogen.</title>
        <authorList>
            <person name="Olson A."/>
            <person name="Aerts A."/>
            <person name="Asiegbu F."/>
            <person name="Belbahri L."/>
            <person name="Bouzid O."/>
            <person name="Broberg A."/>
            <person name="Canback B."/>
            <person name="Coutinho P.M."/>
            <person name="Cullen D."/>
            <person name="Dalman K."/>
            <person name="Deflorio G."/>
            <person name="van Diepen L.T."/>
            <person name="Dunand C."/>
            <person name="Duplessis S."/>
            <person name="Durling M."/>
            <person name="Gonthier P."/>
            <person name="Grimwood J."/>
            <person name="Fossdal C.G."/>
            <person name="Hansson D."/>
            <person name="Henrissat B."/>
            <person name="Hietala A."/>
            <person name="Himmelstrand K."/>
            <person name="Hoffmeister D."/>
            <person name="Hogberg N."/>
            <person name="James T.Y."/>
            <person name="Karlsson M."/>
            <person name="Kohler A."/>
            <person name="Kues U."/>
            <person name="Lee Y.H."/>
            <person name="Lin Y.C."/>
            <person name="Lind M."/>
            <person name="Lindquist E."/>
            <person name="Lombard V."/>
            <person name="Lucas S."/>
            <person name="Lunden K."/>
            <person name="Morin E."/>
            <person name="Murat C."/>
            <person name="Park J."/>
            <person name="Raffaello T."/>
            <person name="Rouze P."/>
            <person name="Salamov A."/>
            <person name="Schmutz J."/>
            <person name="Solheim H."/>
            <person name="Stahlberg J."/>
            <person name="Velez H."/>
            <person name="de Vries R.P."/>
            <person name="Wiebenga A."/>
            <person name="Woodward S."/>
            <person name="Yakovlev I."/>
            <person name="Garbelotto M."/>
            <person name="Martin F."/>
            <person name="Grigoriev I.V."/>
            <person name="Stenlid J."/>
        </authorList>
    </citation>
    <scope>NUCLEOTIDE SEQUENCE [LARGE SCALE GENOMIC DNA]</scope>
    <source>
        <strain evidence="9 10">TC 32-1</strain>
    </source>
</reference>
<dbReference type="GO" id="GO:0022857">
    <property type="term" value="F:transmembrane transporter activity"/>
    <property type="evidence" value="ECO:0007669"/>
    <property type="project" value="InterPro"/>
</dbReference>
<dbReference type="AlphaFoldDB" id="W4JN05"/>
<evidence type="ECO:0000256" key="2">
    <source>
        <dbReference type="ARBA" id="ARBA00022448"/>
    </source>
</evidence>
<evidence type="ECO:0000256" key="7">
    <source>
        <dbReference type="SAM" id="Phobius"/>
    </source>
</evidence>
<accession>W4JN05</accession>
<dbReference type="InterPro" id="IPR036259">
    <property type="entry name" value="MFS_trans_sf"/>
</dbReference>
<dbReference type="InterPro" id="IPR011701">
    <property type="entry name" value="MFS"/>
</dbReference>
<keyword evidence="2" id="KW-0813">Transport</keyword>
<comment type="subcellular location">
    <subcellularLocation>
        <location evidence="1">Membrane</location>
        <topology evidence="1">Multi-pass membrane protein</topology>
    </subcellularLocation>
</comment>
<feature type="transmembrane region" description="Helical" evidence="7">
    <location>
        <begin position="322"/>
        <end position="344"/>
    </location>
</feature>
<evidence type="ECO:0000256" key="5">
    <source>
        <dbReference type="ARBA" id="ARBA00023136"/>
    </source>
</evidence>
<dbReference type="Pfam" id="PF07690">
    <property type="entry name" value="MFS_1"/>
    <property type="match status" value="1"/>
</dbReference>
<keyword evidence="3 7" id="KW-0812">Transmembrane</keyword>
<dbReference type="SUPFAM" id="SSF103473">
    <property type="entry name" value="MFS general substrate transporter"/>
    <property type="match status" value="1"/>
</dbReference>
<dbReference type="Proteomes" id="UP000030671">
    <property type="component" value="Unassembled WGS sequence"/>
</dbReference>
<feature type="transmembrane region" description="Helical" evidence="7">
    <location>
        <begin position="380"/>
        <end position="400"/>
    </location>
</feature>
<protein>
    <submittedName>
        <fullName evidence="9">Major facilitator superfamily</fullName>
    </submittedName>
</protein>
<name>W4JN05_HETIT</name>
<gene>
    <name evidence="9" type="ORF">HETIRDRAFT_57504</name>
</gene>
<feature type="region of interest" description="Disordered" evidence="6">
    <location>
        <begin position="1"/>
        <end position="35"/>
    </location>
</feature>
<evidence type="ECO:0000313" key="9">
    <source>
        <dbReference type="EMBL" id="ETW74942.1"/>
    </source>
</evidence>
<proteinExistence type="predicted"/>
<dbReference type="GO" id="GO:0016020">
    <property type="term" value="C:membrane"/>
    <property type="evidence" value="ECO:0007669"/>
    <property type="project" value="UniProtKB-SubCell"/>
</dbReference>
<dbReference type="PANTHER" id="PTHR43791:SF6">
    <property type="entry name" value="TRANSPORTER, PUTATIVE (AFU_ORTHOLOGUE AFUA_1G16690)-RELATED"/>
    <property type="match status" value="1"/>
</dbReference>
<keyword evidence="5 7" id="KW-0472">Membrane</keyword>
<feature type="transmembrane region" description="Helical" evidence="7">
    <location>
        <begin position="148"/>
        <end position="172"/>
    </location>
</feature>
<dbReference type="OrthoDB" id="2985014at2759"/>
<feature type="transmembrane region" description="Helical" evidence="7">
    <location>
        <begin position="184"/>
        <end position="206"/>
    </location>
</feature>
<keyword evidence="4 7" id="KW-1133">Transmembrane helix</keyword>
<feature type="transmembrane region" description="Helical" evidence="7">
    <location>
        <begin position="356"/>
        <end position="373"/>
    </location>
</feature>
<keyword evidence="10" id="KW-1185">Reference proteome</keyword>
<dbReference type="FunFam" id="1.20.1250.20:FF:000057">
    <property type="entry name" value="MFS general substrate transporter"/>
    <property type="match status" value="1"/>
</dbReference>
<feature type="domain" description="Major facilitator superfamily (MFS) profile" evidence="8">
    <location>
        <begin position="58"/>
        <end position="463"/>
    </location>
</feature>
<dbReference type="KEGG" id="hir:HETIRDRAFT_57504"/>
<dbReference type="PROSITE" id="PS50850">
    <property type="entry name" value="MFS"/>
    <property type="match status" value="1"/>
</dbReference>
<dbReference type="PANTHER" id="PTHR43791">
    <property type="entry name" value="PERMEASE-RELATED"/>
    <property type="match status" value="1"/>
</dbReference>
<dbReference type="EMBL" id="KI925467">
    <property type="protein sequence ID" value="ETW74942.1"/>
    <property type="molecule type" value="Genomic_DNA"/>
</dbReference>
<dbReference type="InterPro" id="IPR020846">
    <property type="entry name" value="MFS_dom"/>
</dbReference>
<dbReference type="GeneID" id="20678397"/>
<evidence type="ECO:0000256" key="4">
    <source>
        <dbReference type="ARBA" id="ARBA00022989"/>
    </source>
</evidence>